<protein>
    <submittedName>
        <fullName evidence="2">M23 family metallopeptidase</fullName>
    </submittedName>
</protein>
<dbReference type="CDD" id="cd12797">
    <property type="entry name" value="M23_peptidase"/>
    <property type="match status" value="1"/>
</dbReference>
<evidence type="ECO:0000259" key="1">
    <source>
        <dbReference type="Pfam" id="PF01551"/>
    </source>
</evidence>
<evidence type="ECO:0000313" key="3">
    <source>
        <dbReference type="Proteomes" id="UP001501337"/>
    </source>
</evidence>
<accession>A0ABP7PPS8</accession>
<keyword evidence="3" id="KW-1185">Reference proteome</keyword>
<dbReference type="SUPFAM" id="SSF51261">
    <property type="entry name" value="Duplicated hybrid motif"/>
    <property type="match status" value="1"/>
</dbReference>
<reference evidence="3" key="1">
    <citation type="journal article" date="2019" name="Int. J. Syst. Evol. Microbiol.">
        <title>The Global Catalogue of Microorganisms (GCM) 10K type strain sequencing project: providing services to taxonomists for standard genome sequencing and annotation.</title>
        <authorList>
            <consortium name="The Broad Institute Genomics Platform"/>
            <consortium name="The Broad Institute Genome Sequencing Center for Infectious Disease"/>
            <person name="Wu L."/>
            <person name="Ma J."/>
        </authorList>
    </citation>
    <scope>NUCLEOTIDE SEQUENCE [LARGE SCALE GENOMIC DNA]</scope>
    <source>
        <strain evidence="3">JCM 17555</strain>
    </source>
</reference>
<dbReference type="Pfam" id="PF01551">
    <property type="entry name" value="Peptidase_M23"/>
    <property type="match status" value="1"/>
</dbReference>
<dbReference type="InterPro" id="IPR011055">
    <property type="entry name" value="Dup_hybrid_motif"/>
</dbReference>
<comment type="caution">
    <text evidence="2">The sequence shown here is derived from an EMBL/GenBank/DDBJ whole genome shotgun (WGS) entry which is preliminary data.</text>
</comment>
<dbReference type="Proteomes" id="UP001501337">
    <property type="component" value="Unassembled WGS sequence"/>
</dbReference>
<dbReference type="Gene3D" id="2.70.70.10">
    <property type="entry name" value="Glucose Permease (Domain IIA)"/>
    <property type="match status" value="1"/>
</dbReference>
<dbReference type="PANTHER" id="PTHR21666:SF285">
    <property type="entry name" value="M23 FAMILY METALLOPEPTIDASE"/>
    <property type="match status" value="1"/>
</dbReference>
<proteinExistence type="predicted"/>
<organism evidence="2 3">
    <name type="scientific">Allohahella marinimesophila</name>
    <dbReference type="NCBI Taxonomy" id="1054972"/>
    <lineage>
        <taxon>Bacteria</taxon>
        <taxon>Pseudomonadati</taxon>
        <taxon>Pseudomonadota</taxon>
        <taxon>Gammaproteobacteria</taxon>
        <taxon>Oceanospirillales</taxon>
        <taxon>Hahellaceae</taxon>
        <taxon>Allohahella</taxon>
    </lineage>
</organism>
<evidence type="ECO:0000313" key="2">
    <source>
        <dbReference type="EMBL" id="GAA3969251.1"/>
    </source>
</evidence>
<gene>
    <name evidence="2" type="ORF">GCM10022278_28770</name>
</gene>
<feature type="domain" description="M23ase beta-sheet core" evidence="1">
    <location>
        <begin position="195"/>
        <end position="290"/>
    </location>
</feature>
<dbReference type="EMBL" id="BAABBO010000012">
    <property type="protein sequence ID" value="GAA3969251.1"/>
    <property type="molecule type" value="Genomic_DNA"/>
</dbReference>
<name>A0ABP7PPS8_9GAMM</name>
<sequence length="304" mass="32852">MPISLLNLMPIRTVFLAIGALALLAMTATNGRATAKDLDAAAAHSEVRAVFGLRDQLRQGALVRGKVSPGAQVRLNETALKVSDSGHFVFGFDRDAPGKQTLELTELTGKTSSYSFSLPDRTYAEQRVEGIAHKYVAPAPEVLKRIRQEVTLVANARLIAISHDAVFSEFEWPTIGPISGVYGSQRWYNGNPSRPHFGVDVAVPTGTIVKAPAAGVVVLASPDLYYSGGTVIMNHGYDVTSSFLHLSKVLVEVGQQVEQGDPIAEVGATGRVTGPHLDWRMNWKKARVDPQLLVPDMQTLLESK</sequence>
<dbReference type="InterPro" id="IPR016047">
    <property type="entry name" value="M23ase_b-sheet_dom"/>
</dbReference>
<dbReference type="PANTHER" id="PTHR21666">
    <property type="entry name" value="PEPTIDASE-RELATED"/>
    <property type="match status" value="1"/>
</dbReference>
<dbReference type="InterPro" id="IPR050570">
    <property type="entry name" value="Cell_wall_metabolism_enzyme"/>
</dbReference>